<gene>
    <name evidence="1" type="ORF">SAMN05421740_10231</name>
</gene>
<accession>A0A1H7HXD3</accession>
<organism evidence="1 2">
    <name type="scientific">Parapedobacter koreensis</name>
    <dbReference type="NCBI Taxonomy" id="332977"/>
    <lineage>
        <taxon>Bacteria</taxon>
        <taxon>Pseudomonadati</taxon>
        <taxon>Bacteroidota</taxon>
        <taxon>Sphingobacteriia</taxon>
        <taxon>Sphingobacteriales</taxon>
        <taxon>Sphingobacteriaceae</taxon>
        <taxon>Parapedobacter</taxon>
    </lineage>
</organism>
<evidence type="ECO:0000313" key="1">
    <source>
        <dbReference type="EMBL" id="SEK54297.1"/>
    </source>
</evidence>
<dbReference type="EMBL" id="FNZR01000002">
    <property type="protein sequence ID" value="SEK54297.1"/>
    <property type="molecule type" value="Genomic_DNA"/>
</dbReference>
<reference evidence="2" key="1">
    <citation type="submission" date="2016-10" db="EMBL/GenBank/DDBJ databases">
        <authorList>
            <person name="Varghese N."/>
            <person name="Submissions S."/>
        </authorList>
    </citation>
    <scope>NUCLEOTIDE SEQUENCE [LARGE SCALE GENOMIC DNA]</scope>
    <source>
        <strain evidence="2">Jip14</strain>
    </source>
</reference>
<evidence type="ECO:0000313" key="2">
    <source>
        <dbReference type="Proteomes" id="UP000198916"/>
    </source>
</evidence>
<dbReference type="Proteomes" id="UP000198916">
    <property type="component" value="Unassembled WGS sequence"/>
</dbReference>
<dbReference type="AlphaFoldDB" id="A0A1H7HXD3"/>
<sequence length="84" mass="9772">MRVLAQLRKFTKSKKVRETMLTTASFFKVEKDPFYKQGVEQKTHEIVRNLIQSTEFDDAEIASLAIVQPSFVRKVRADLAKKKK</sequence>
<name>A0A1H7HXD3_9SPHI</name>
<keyword evidence="2" id="KW-1185">Reference proteome</keyword>
<proteinExistence type="predicted"/>
<protein>
    <submittedName>
        <fullName evidence="1">Uncharacterized protein</fullName>
    </submittedName>
</protein>
<dbReference type="STRING" id="332977.SAMN05421740_10231"/>